<dbReference type="EMBL" id="RYZS01000002">
    <property type="protein sequence ID" value="RVU92701.1"/>
    <property type="molecule type" value="Genomic_DNA"/>
</dbReference>
<accession>A0A2N8PUA7</accession>
<protein>
    <submittedName>
        <fullName evidence="3">Helix-turn-helix domain-containing protein</fullName>
    </submittedName>
</protein>
<evidence type="ECO:0000313" key="2">
    <source>
        <dbReference type="EMBL" id="RVU92701.1"/>
    </source>
</evidence>
<dbReference type="AlphaFoldDB" id="A0A2N8PUA7"/>
<reference evidence="2 4" key="2">
    <citation type="submission" date="2018-12" db="EMBL/GenBank/DDBJ databases">
        <title>A novel vanA-carrying plasmid in a clinical isolate of Enterococcus avium.</title>
        <authorList>
            <person name="Bernasconi O.J."/>
            <person name="Luzzaro F."/>
            <person name="Endimiani A."/>
        </authorList>
    </citation>
    <scope>NUCLEOTIDE SEQUENCE [LARGE SCALE GENOMIC DNA]</scope>
    <source>
        <strain evidence="2 4">LC0559/18</strain>
    </source>
</reference>
<evidence type="ECO:0000313" key="4">
    <source>
        <dbReference type="Proteomes" id="UP000288388"/>
    </source>
</evidence>
<dbReference type="SUPFAM" id="SSF48295">
    <property type="entry name" value="TrpR-like"/>
    <property type="match status" value="1"/>
</dbReference>
<dbReference type="EMBL" id="PDXQ01000002">
    <property type="protein sequence ID" value="TRZ28301.1"/>
    <property type="molecule type" value="Genomic_DNA"/>
</dbReference>
<gene>
    <name evidence="3" type="ORF">AUF17_16355</name>
    <name evidence="2" type="ORF">EK398_19630</name>
</gene>
<comment type="caution">
    <text evidence="3">The sequence shown here is derived from an EMBL/GenBank/DDBJ whole genome shotgun (WGS) entry which is preliminary data.</text>
</comment>
<dbReference type="Pfam" id="PF13518">
    <property type="entry name" value="HTH_28"/>
    <property type="match status" value="1"/>
</dbReference>
<dbReference type="Proteomes" id="UP000316316">
    <property type="component" value="Unassembled WGS sequence"/>
</dbReference>
<sequence length="77" mass="8691">MGKRKMKLSVEERVIVVKKVLNREVGLNKAAKEAKVSRDTIKNWRAIYENEGPTGLVATKRIGATPKNRNVKLFLSI</sequence>
<evidence type="ECO:0000313" key="3">
    <source>
        <dbReference type="EMBL" id="TRZ28301.1"/>
    </source>
</evidence>
<dbReference type="InterPro" id="IPR010921">
    <property type="entry name" value="Trp_repressor/repl_initiator"/>
</dbReference>
<evidence type="ECO:0000313" key="5">
    <source>
        <dbReference type="Proteomes" id="UP000316316"/>
    </source>
</evidence>
<dbReference type="InterPro" id="IPR055247">
    <property type="entry name" value="InsJ-like_HTH"/>
</dbReference>
<evidence type="ECO:0000259" key="1">
    <source>
        <dbReference type="Pfam" id="PF13518"/>
    </source>
</evidence>
<organism evidence="3 5">
    <name type="scientific">Enterococcus avium</name>
    <name type="common">Streptococcus avium</name>
    <dbReference type="NCBI Taxonomy" id="33945"/>
    <lineage>
        <taxon>Bacteria</taxon>
        <taxon>Bacillati</taxon>
        <taxon>Bacillota</taxon>
        <taxon>Bacilli</taxon>
        <taxon>Lactobacillales</taxon>
        <taxon>Enterococcaceae</taxon>
        <taxon>Enterococcus</taxon>
    </lineage>
</organism>
<reference evidence="3 5" key="1">
    <citation type="submission" date="2017-10" db="EMBL/GenBank/DDBJ databases">
        <title>FDA dAtabase for Regulatory Grade micrObial Sequences (FDA-ARGOS): Supporting development and validation of Infectious Disease Dx tests.</title>
        <authorList>
            <person name="Campos J."/>
            <person name="Goldberg B."/>
            <person name="Tallon L.J."/>
            <person name="Sadzewicz L."/>
            <person name="Sengamalay N."/>
            <person name="Ott S."/>
            <person name="Godinez A."/>
            <person name="Nagaraj S."/>
            <person name="Vyas G."/>
            <person name="Aluvathingal J."/>
            <person name="Nadendla S."/>
            <person name="Geyer C."/>
            <person name="Nandy P."/>
            <person name="Hobson J."/>
            <person name="Sichtig H."/>
        </authorList>
    </citation>
    <scope>NUCLEOTIDE SEQUENCE [LARGE SCALE GENOMIC DNA]</scope>
    <source>
        <strain evidence="3 5">FDAARGOS_185</strain>
    </source>
</reference>
<dbReference type="GO" id="GO:0043565">
    <property type="term" value="F:sequence-specific DNA binding"/>
    <property type="evidence" value="ECO:0007669"/>
    <property type="project" value="InterPro"/>
</dbReference>
<dbReference type="Proteomes" id="UP000288388">
    <property type="component" value="Unassembled WGS sequence"/>
</dbReference>
<dbReference type="InterPro" id="IPR036388">
    <property type="entry name" value="WH-like_DNA-bd_sf"/>
</dbReference>
<dbReference type="RefSeq" id="WP_082158525.1">
    <property type="nucleotide sequence ID" value="NZ_CABHNH010000034.1"/>
</dbReference>
<name>A0A2N8PUA7_ENTAV</name>
<dbReference type="Gene3D" id="1.10.10.10">
    <property type="entry name" value="Winged helix-like DNA-binding domain superfamily/Winged helix DNA-binding domain"/>
    <property type="match status" value="1"/>
</dbReference>
<feature type="domain" description="Insertion element IS150 protein InsJ-like helix-turn-helix" evidence="1">
    <location>
        <begin position="12"/>
        <end position="61"/>
    </location>
</feature>
<proteinExistence type="predicted"/>